<proteinExistence type="predicted"/>
<dbReference type="Pfam" id="PF01282">
    <property type="entry name" value="Ribosomal_S24e"/>
    <property type="match status" value="1"/>
</dbReference>
<keyword evidence="1" id="KW-0689">Ribosomal protein</keyword>
<dbReference type="GO" id="GO:0003735">
    <property type="term" value="F:structural constituent of ribosome"/>
    <property type="evidence" value="ECO:0007669"/>
    <property type="project" value="InterPro"/>
</dbReference>
<evidence type="ECO:0000256" key="2">
    <source>
        <dbReference type="ARBA" id="ARBA00023274"/>
    </source>
</evidence>
<dbReference type="STRING" id="1841481.ENSSLDP00000012605"/>
<reference evidence="5" key="2">
    <citation type="submission" date="2025-09" db="UniProtKB">
        <authorList>
            <consortium name="Ensembl"/>
        </authorList>
    </citation>
    <scope>IDENTIFICATION</scope>
</reference>
<sequence length="81" mass="9261">LNNTVTVRTRKFMTNRLLQRRHMLIDVLHPGTAKVSKTEICLKTLTMGYSQDPQVHDEPAATEDTYAHRCPASWHGQSLQD</sequence>
<keyword evidence="6" id="KW-1185">Reference proteome</keyword>
<dbReference type="AlphaFoldDB" id="A0A3B4X9A4"/>
<dbReference type="InterPro" id="IPR001976">
    <property type="entry name" value="Ribosomal_eS24"/>
</dbReference>
<evidence type="ECO:0000256" key="3">
    <source>
        <dbReference type="ARBA" id="ARBA00035149"/>
    </source>
</evidence>
<dbReference type="Ensembl" id="ENSSLDT00000013063.1">
    <property type="protein sequence ID" value="ENSSLDP00000012605.1"/>
    <property type="gene ID" value="ENSSLDG00000010033.1"/>
</dbReference>
<dbReference type="Gene3D" id="3.30.70.3370">
    <property type="match status" value="1"/>
</dbReference>
<organism evidence="5 6">
    <name type="scientific">Seriola lalandi dorsalis</name>
    <dbReference type="NCBI Taxonomy" id="1841481"/>
    <lineage>
        <taxon>Eukaryota</taxon>
        <taxon>Metazoa</taxon>
        <taxon>Chordata</taxon>
        <taxon>Craniata</taxon>
        <taxon>Vertebrata</taxon>
        <taxon>Euteleostomi</taxon>
        <taxon>Actinopterygii</taxon>
        <taxon>Neopterygii</taxon>
        <taxon>Teleostei</taxon>
        <taxon>Neoteleostei</taxon>
        <taxon>Acanthomorphata</taxon>
        <taxon>Carangaria</taxon>
        <taxon>Carangiformes</taxon>
        <taxon>Carangidae</taxon>
        <taxon>Seriola</taxon>
    </lineage>
</organism>
<evidence type="ECO:0000256" key="1">
    <source>
        <dbReference type="ARBA" id="ARBA00022980"/>
    </source>
</evidence>
<dbReference type="Proteomes" id="UP000261360">
    <property type="component" value="Unplaced"/>
</dbReference>
<protein>
    <recommendedName>
        <fullName evidence="3">Small ribosomal subunit protein eS24</fullName>
    </recommendedName>
    <alternativeName>
        <fullName evidence="4">40S ribosomal protein S24</fullName>
    </alternativeName>
</protein>
<keyword evidence="2" id="KW-0687">Ribonucleoprotein</keyword>
<dbReference type="GO" id="GO:0044391">
    <property type="term" value="C:ribosomal subunit"/>
    <property type="evidence" value="ECO:0007669"/>
    <property type="project" value="UniProtKB-ARBA"/>
</dbReference>
<evidence type="ECO:0000313" key="5">
    <source>
        <dbReference type="Ensembl" id="ENSSLDP00000012605.1"/>
    </source>
</evidence>
<dbReference type="SUPFAM" id="SSF54189">
    <property type="entry name" value="Ribosomal proteins S24e, L23 and L15e"/>
    <property type="match status" value="1"/>
</dbReference>
<accession>A0A3B4X9A4</accession>
<dbReference type="InterPro" id="IPR012678">
    <property type="entry name" value="Ribosomal_uL23/eL15/eS24_sf"/>
</dbReference>
<dbReference type="GO" id="GO:0006412">
    <property type="term" value="P:translation"/>
    <property type="evidence" value="ECO:0007669"/>
    <property type="project" value="InterPro"/>
</dbReference>
<reference evidence="5" key="1">
    <citation type="submission" date="2025-08" db="UniProtKB">
        <authorList>
            <consortium name="Ensembl"/>
        </authorList>
    </citation>
    <scope>IDENTIFICATION</scope>
</reference>
<evidence type="ECO:0000256" key="4">
    <source>
        <dbReference type="ARBA" id="ARBA00035458"/>
    </source>
</evidence>
<evidence type="ECO:0000313" key="6">
    <source>
        <dbReference type="Proteomes" id="UP000261360"/>
    </source>
</evidence>
<dbReference type="InterPro" id="IPR053709">
    <property type="entry name" value="eRP_eS24_sf"/>
</dbReference>
<name>A0A3B4X9A4_SERLL</name>
<dbReference type="PANTHER" id="PTHR10496">
    <property type="entry name" value="40S RIBOSOMAL PROTEIN S24"/>
    <property type="match status" value="1"/>
</dbReference>